<reference evidence="3 4" key="1">
    <citation type="submission" date="2014-02" db="EMBL/GenBank/DDBJ databases">
        <authorList>
            <person name="Sears C."/>
            <person name="Carroll K."/>
            <person name="Sack B.R."/>
            <person name="Qadri F."/>
            <person name="Myers L.L."/>
            <person name="Chung G.-T."/>
            <person name="Escheverria P."/>
            <person name="Fraser C.M."/>
            <person name="Sadzewicz L."/>
            <person name="Shefchek K.A."/>
            <person name="Tallon L."/>
            <person name="Das S.P."/>
            <person name="Daugherty S."/>
            <person name="Mongodin E.F."/>
        </authorList>
    </citation>
    <scope>NUCLEOTIDE SEQUENCE [LARGE SCALE GENOMIC DNA]</scope>
    <source>
        <strain evidence="3 4">S36L11</strain>
    </source>
</reference>
<proteinExistence type="predicted"/>
<feature type="region of interest" description="Disordered" evidence="1">
    <location>
        <begin position="91"/>
        <end position="189"/>
    </location>
</feature>
<sequence length="189" mass="21037">MDGLMDFLMFALPGGFIGSIFTWFVGRRKQNNDMLSQLQASINMLSDENRKILDENIKLRRENADLKANQEEMIQKLSRLTKEVERLRKVINKQTGNDEKPNPRGNPRATYSRVLPDGMCHGEINQEPAVTHADGTDEKRNHHRSNRRAVRRDGSEDGGTTAGTDDNRPDTGGDSGVGGESGCSDTEPP</sequence>
<organism evidence="3 4">
    <name type="scientific">Bacteroides fragilis str. S36L11</name>
    <dbReference type="NCBI Taxonomy" id="1339327"/>
    <lineage>
        <taxon>Bacteria</taxon>
        <taxon>Pseudomonadati</taxon>
        <taxon>Bacteroidota</taxon>
        <taxon>Bacteroidia</taxon>
        <taxon>Bacteroidales</taxon>
        <taxon>Bacteroidaceae</taxon>
        <taxon>Bacteroides</taxon>
    </lineage>
</organism>
<dbReference type="Proteomes" id="UP000022082">
    <property type="component" value="Unassembled WGS sequence"/>
</dbReference>
<evidence type="ECO:0000256" key="1">
    <source>
        <dbReference type="SAM" id="MobiDB-lite"/>
    </source>
</evidence>
<name>A0A015Z7P2_BACFG</name>
<keyword evidence="2" id="KW-1133">Transmembrane helix</keyword>
<dbReference type="AlphaFoldDB" id="A0A015Z7P2"/>
<accession>A0A015Z7P2</accession>
<protein>
    <submittedName>
        <fullName evidence="3">Uncharacterized protein</fullName>
    </submittedName>
</protein>
<feature type="transmembrane region" description="Helical" evidence="2">
    <location>
        <begin position="6"/>
        <end position="26"/>
    </location>
</feature>
<dbReference type="EMBL" id="JGDJ01000115">
    <property type="protein sequence ID" value="EXZ30889.1"/>
    <property type="molecule type" value="Genomic_DNA"/>
</dbReference>
<keyword evidence="2" id="KW-0812">Transmembrane</keyword>
<dbReference type="PATRIC" id="fig|1339327.3.peg.581"/>
<feature type="compositionally biased region" description="Basic residues" evidence="1">
    <location>
        <begin position="141"/>
        <end position="150"/>
    </location>
</feature>
<evidence type="ECO:0000313" key="4">
    <source>
        <dbReference type="Proteomes" id="UP000022082"/>
    </source>
</evidence>
<comment type="caution">
    <text evidence="3">The sequence shown here is derived from an EMBL/GenBank/DDBJ whole genome shotgun (WGS) entry which is preliminary data.</text>
</comment>
<evidence type="ECO:0000256" key="2">
    <source>
        <dbReference type="SAM" id="Phobius"/>
    </source>
</evidence>
<gene>
    <name evidence="3" type="ORF">M136_5368</name>
</gene>
<keyword evidence="2" id="KW-0472">Membrane</keyword>
<evidence type="ECO:0000313" key="3">
    <source>
        <dbReference type="EMBL" id="EXZ30889.1"/>
    </source>
</evidence>